<dbReference type="RefSeq" id="WP_153214439.1">
    <property type="nucleotide sequence ID" value="NZ_WIBF01000001.1"/>
</dbReference>
<dbReference type="InterPro" id="IPR001753">
    <property type="entry name" value="Enoyl-CoA_hydra/iso"/>
</dbReference>
<dbReference type="InterPro" id="IPR014748">
    <property type="entry name" value="Enoyl-CoA_hydra_C"/>
</dbReference>
<dbReference type="Proteomes" id="UP000444174">
    <property type="component" value="Unassembled WGS sequence"/>
</dbReference>
<dbReference type="CDD" id="cd06558">
    <property type="entry name" value="crotonase-like"/>
    <property type="match status" value="1"/>
</dbReference>
<accession>A0A843Y8N1</accession>
<comment type="caution">
    <text evidence="2">The sequence shown here is derived from an EMBL/GenBank/DDBJ whole genome shotgun (WGS) entry which is preliminary data.</text>
</comment>
<dbReference type="NCBIfam" id="NF005675">
    <property type="entry name" value="PRK07468.1"/>
    <property type="match status" value="1"/>
</dbReference>
<dbReference type="Gene3D" id="1.10.12.10">
    <property type="entry name" value="Lyase 2-enoyl-coa Hydratase, Chain A, domain 2"/>
    <property type="match status" value="1"/>
</dbReference>
<dbReference type="Pfam" id="PF00378">
    <property type="entry name" value="ECH_1"/>
    <property type="match status" value="1"/>
</dbReference>
<evidence type="ECO:0000256" key="1">
    <source>
        <dbReference type="ARBA" id="ARBA00005254"/>
    </source>
</evidence>
<dbReference type="EMBL" id="WIBF01000001">
    <property type="protein sequence ID" value="MQQ07570.1"/>
    <property type="molecule type" value="Genomic_DNA"/>
</dbReference>
<evidence type="ECO:0000313" key="3">
    <source>
        <dbReference type="Proteomes" id="UP000444174"/>
    </source>
</evidence>
<dbReference type="InterPro" id="IPR051683">
    <property type="entry name" value="Enoyl-CoA_Hydratase/Isomerase"/>
</dbReference>
<keyword evidence="3" id="KW-1185">Reference proteome</keyword>
<organism evidence="2 3">
    <name type="scientific">Tritonibacter litoralis</name>
    <dbReference type="NCBI Taxonomy" id="2662264"/>
    <lineage>
        <taxon>Bacteria</taxon>
        <taxon>Pseudomonadati</taxon>
        <taxon>Pseudomonadota</taxon>
        <taxon>Alphaproteobacteria</taxon>
        <taxon>Rhodobacterales</taxon>
        <taxon>Paracoccaceae</taxon>
        <taxon>Tritonibacter</taxon>
    </lineage>
</organism>
<evidence type="ECO:0000313" key="2">
    <source>
        <dbReference type="EMBL" id="MQQ07570.1"/>
    </source>
</evidence>
<gene>
    <name evidence="2" type="ORF">GFB49_03805</name>
</gene>
<dbReference type="InterPro" id="IPR029045">
    <property type="entry name" value="ClpP/crotonase-like_dom_sf"/>
</dbReference>
<reference evidence="2 3" key="1">
    <citation type="submission" date="2019-10" db="EMBL/GenBank/DDBJ databases">
        <title>Epibacterium sp. nov., isolated from seawater.</title>
        <authorList>
            <person name="Zhang X."/>
            <person name="Li N."/>
        </authorList>
    </citation>
    <scope>NUCLEOTIDE SEQUENCE [LARGE SCALE GENOMIC DNA]</scope>
    <source>
        <strain evidence="2 3">SM1979</strain>
    </source>
</reference>
<proteinExistence type="inferred from homology"/>
<sequence>MFETLLMERDSRGVATVTLNRPQKHNAMSAQMIRELSQAAADLATDAEVRVVVLTGAGKSFCAGADLGWMQSQVESSAETRRAEARALALMLRAWNDLPKPVIGAIPGNAFGGGVGLVAICDIAIAAETALMALTETRLGLIPATIGPYVVAKLGEAQARRVILSARKFEAPEAVRMNLLSHAVSRDSLSAAVEAEVSLLLDCAPQAVASAKKMIRELSVKHDDTVMSRTIDALIDCWEGGEAAEGIRAFFAKERPSWQT</sequence>
<dbReference type="GO" id="GO:0003824">
    <property type="term" value="F:catalytic activity"/>
    <property type="evidence" value="ECO:0007669"/>
    <property type="project" value="UniProtKB-ARBA"/>
</dbReference>
<dbReference type="SUPFAM" id="SSF52096">
    <property type="entry name" value="ClpP/crotonase"/>
    <property type="match status" value="1"/>
</dbReference>
<dbReference type="PANTHER" id="PTHR42964">
    <property type="entry name" value="ENOYL-COA HYDRATASE"/>
    <property type="match status" value="1"/>
</dbReference>
<protein>
    <submittedName>
        <fullName evidence="2">Crotonase/enoyl-CoA hydratase family protein</fullName>
    </submittedName>
</protein>
<comment type="similarity">
    <text evidence="1">Belongs to the enoyl-CoA hydratase/isomerase family.</text>
</comment>
<dbReference type="AlphaFoldDB" id="A0A843Y8N1"/>
<dbReference type="PANTHER" id="PTHR42964:SF1">
    <property type="entry name" value="POLYKETIDE BIOSYNTHESIS ENOYL-COA HYDRATASE PKSH-RELATED"/>
    <property type="match status" value="1"/>
</dbReference>
<dbReference type="GO" id="GO:0008300">
    <property type="term" value="P:isoprenoid catabolic process"/>
    <property type="evidence" value="ECO:0007669"/>
    <property type="project" value="TreeGrafter"/>
</dbReference>
<name>A0A843Y8N1_9RHOB</name>
<dbReference type="Gene3D" id="3.90.226.10">
    <property type="entry name" value="2-enoyl-CoA Hydratase, Chain A, domain 1"/>
    <property type="match status" value="1"/>
</dbReference>